<keyword evidence="5" id="KW-1185">Reference proteome</keyword>
<name>A0ABX7E6Y8_9BACI</name>
<protein>
    <submittedName>
        <fullName evidence="4">Toxin</fullName>
    </submittedName>
</protein>
<dbReference type="CDD" id="cd20183">
    <property type="entry name" value="M34_PPEP"/>
    <property type="match status" value="1"/>
</dbReference>
<keyword evidence="2" id="KW-0964">Secreted</keyword>
<dbReference type="Gene3D" id="3.40.390.10">
    <property type="entry name" value="Collagenase (Catalytic Domain)"/>
    <property type="match status" value="1"/>
</dbReference>
<evidence type="ECO:0000256" key="1">
    <source>
        <dbReference type="ARBA" id="ARBA00004613"/>
    </source>
</evidence>
<sequence>MRRLQLVLLAVIIVFLLQGNSKPTIDGVLLKNSVVFKTMKLESSDTLKNIIILPNSTKYNRNEVTNIILRLDHLPTSILQKVALSGIKVKLFQGKLTDNPSASYLKGITPRGYSNHAITWDDIPGVGGSKIVLVKIGYSEKGKGHGSINLELHELAHSLDKYLFHAENKNGNYLSIWKEEAQKLFPNQNYLMKYPEEYFAESFAMYYYTNDSKKQLKYYAPKTYAYISSLK</sequence>
<comment type="subcellular location">
    <subcellularLocation>
        <location evidence="1">Secreted</location>
    </subcellularLocation>
</comment>
<gene>
    <name evidence="4" type="ORF">I5776_09525</name>
</gene>
<evidence type="ECO:0000256" key="2">
    <source>
        <dbReference type="ARBA" id="ARBA00022525"/>
    </source>
</evidence>
<dbReference type="InterPro" id="IPR024079">
    <property type="entry name" value="MetalloPept_cat_dom_sf"/>
</dbReference>
<dbReference type="InterPro" id="IPR014781">
    <property type="entry name" value="Anthrax_toxin_lethal/edema_N/C"/>
</dbReference>
<feature type="domain" description="ATLF-like" evidence="3">
    <location>
        <begin position="44"/>
        <end position="231"/>
    </location>
</feature>
<dbReference type="Pfam" id="PF07737">
    <property type="entry name" value="ATLF"/>
    <property type="match status" value="1"/>
</dbReference>
<dbReference type="Proteomes" id="UP000595691">
    <property type="component" value="Chromosome"/>
</dbReference>
<dbReference type="InterPro" id="IPR047568">
    <property type="entry name" value="ATLF-like_dom"/>
</dbReference>
<dbReference type="EMBL" id="CP065425">
    <property type="protein sequence ID" value="QQZ11100.1"/>
    <property type="molecule type" value="Genomic_DNA"/>
</dbReference>
<dbReference type="RefSeq" id="WP_202780374.1">
    <property type="nucleotide sequence ID" value="NZ_CP065425.1"/>
</dbReference>
<dbReference type="PROSITE" id="PS51995">
    <property type="entry name" value="ATLF"/>
    <property type="match status" value="1"/>
</dbReference>
<organism evidence="4 5">
    <name type="scientific">Heyndrickxia vini</name>
    <dbReference type="NCBI Taxonomy" id="1476025"/>
    <lineage>
        <taxon>Bacteria</taxon>
        <taxon>Bacillati</taxon>
        <taxon>Bacillota</taxon>
        <taxon>Bacilli</taxon>
        <taxon>Bacillales</taxon>
        <taxon>Bacillaceae</taxon>
        <taxon>Heyndrickxia</taxon>
    </lineage>
</organism>
<evidence type="ECO:0000313" key="4">
    <source>
        <dbReference type="EMBL" id="QQZ11100.1"/>
    </source>
</evidence>
<proteinExistence type="predicted"/>
<dbReference type="SUPFAM" id="SSF55486">
    <property type="entry name" value="Metalloproteases ('zincins'), catalytic domain"/>
    <property type="match status" value="1"/>
</dbReference>
<reference evidence="4 5" key="1">
    <citation type="submission" date="2020-11" db="EMBL/GenBank/DDBJ databases">
        <title>Taxonomic evaluation of the Bacillus sporothermodurans group of bacteria based on whole genome sequences.</title>
        <authorList>
            <person name="Fiedler G."/>
            <person name="Herbstmann A.-D."/>
            <person name="Doll E."/>
            <person name="Wenning M."/>
            <person name="Brinks E."/>
            <person name="Kabisch J."/>
            <person name="Breitenwieser F."/>
            <person name="Lappann M."/>
            <person name="Boehnlein C."/>
            <person name="Franz C."/>
        </authorList>
    </citation>
    <scope>NUCLEOTIDE SEQUENCE [LARGE SCALE GENOMIC DNA]</scope>
    <source>
        <strain evidence="4 5">JCM 19841</strain>
    </source>
</reference>
<evidence type="ECO:0000313" key="5">
    <source>
        <dbReference type="Proteomes" id="UP000595691"/>
    </source>
</evidence>
<accession>A0ABX7E6Y8</accession>
<evidence type="ECO:0000259" key="3">
    <source>
        <dbReference type="PROSITE" id="PS51995"/>
    </source>
</evidence>